<name>A0A2Z5TMD8_9STRE</name>
<proteinExistence type="predicted"/>
<reference evidence="1 2" key="1">
    <citation type="journal article" date="2018" name="Genome Biol. Evol.">
        <title>Complete Genome Sequence of Streptococcus ruminantium sp. nov. GUT-187T (=DSM 104980T =JCM 31869T), the Type Strain of S. ruminantium, and Comparison with Genome Sequences of Streptococcus suis Strains.</title>
        <authorList>
            <person name="Tohya M."/>
            <person name="Sekizaki T."/>
            <person name="Miyoshi-Akiyama T."/>
        </authorList>
    </citation>
    <scope>NUCLEOTIDE SEQUENCE [LARGE SCALE GENOMIC DNA]</scope>
    <source>
        <strain evidence="1 2">GUT187T</strain>
    </source>
</reference>
<evidence type="ECO:0000313" key="1">
    <source>
        <dbReference type="EMBL" id="BBA92520.1"/>
    </source>
</evidence>
<protein>
    <submittedName>
        <fullName evidence="1">Uncharacterized protein</fullName>
    </submittedName>
</protein>
<organism evidence="1 2">
    <name type="scientific">Streptococcus ruminantium</name>
    <dbReference type="NCBI Taxonomy" id="1917441"/>
    <lineage>
        <taxon>Bacteria</taxon>
        <taxon>Bacillati</taxon>
        <taxon>Bacillota</taxon>
        <taxon>Bacilli</taxon>
        <taxon>Lactobacillales</taxon>
        <taxon>Streptococcaceae</taxon>
        <taxon>Streptococcus</taxon>
    </lineage>
</organism>
<dbReference type="AlphaFoldDB" id="A0A2Z5TMD8"/>
<accession>A0A2Z5TMD8</accession>
<sequence length="78" mass="9096">MYTKTDDSFLQILNGHRNVLNGKVKKNNFHKLFLNGHFKALNEKMYHSGKLNNHSGNGAKIFLNTWYTKFVKVATRQK</sequence>
<dbReference type="EMBL" id="AP018400">
    <property type="protein sequence ID" value="BBA92520.1"/>
    <property type="molecule type" value="Genomic_DNA"/>
</dbReference>
<dbReference type="KEGG" id="srq:SR187_4560"/>
<dbReference type="Proteomes" id="UP000269331">
    <property type="component" value="Chromosome"/>
</dbReference>
<evidence type="ECO:0000313" key="2">
    <source>
        <dbReference type="Proteomes" id="UP000269331"/>
    </source>
</evidence>
<gene>
    <name evidence="1" type="ORF">SR187_4560</name>
</gene>